<dbReference type="EMBL" id="JBHTBS010000001">
    <property type="protein sequence ID" value="MFC7336163.1"/>
    <property type="molecule type" value="Genomic_DNA"/>
</dbReference>
<evidence type="ECO:0000256" key="3">
    <source>
        <dbReference type="ARBA" id="ARBA00022679"/>
    </source>
</evidence>
<dbReference type="PROSITE" id="PS51585">
    <property type="entry name" value="SAM_MT_TPMT"/>
    <property type="match status" value="1"/>
</dbReference>
<keyword evidence="7" id="KW-1185">Reference proteome</keyword>
<evidence type="ECO:0000313" key="6">
    <source>
        <dbReference type="EMBL" id="MFC7336163.1"/>
    </source>
</evidence>
<proteinExistence type="predicted"/>
<dbReference type="RefSeq" id="WP_379709002.1">
    <property type="nucleotide sequence ID" value="NZ_JBHTBS010000001.1"/>
</dbReference>
<dbReference type="Gene3D" id="3.40.50.150">
    <property type="entry name" value="Vaccinia Virus protein VP39"/>
    <property type="match status" value="1"/>
</dbReference>
<dbReference type="GO" id="GO:0008168">
    <property type="term" value="F:methyltransferase activity"/>
    <property type="evidence" value="ECO:0007669"/>
    <property type="project" value="UniProtKB-KW"/>
</dbReference>
<reference evidence="7" key="1">
    <citation type="journal article" date="2019" name="Int. J. Syst. Evol. Microbiol.">
        <title>The Global Catalogue of Microorganisms (GCM) 10K type strain sequencing project: providing services to taxonomists for standard genome sequencing and annotation.</title>
        <authorList>
            <consortium name="The Broad Institute Genomics Platform"/>
            <consortium name="The Broad Institute Genome Sequencing Center for Infectious Disease"/>
            <person name="Wu L."/>
            <person name="Ma J."/>
        </authorList>
    </citation>
    <scope>NUCLEOTIDE SEQUENCE [LARGE SCALE GENOMIC DNA]</scope>
    <source>
        <strain evidence="7">CGMCC 4.1467</strain>
    </source>
</reference>
<sequence>MTDWDERWREGDTPWDHGEAAPPLLELLDSEYGDHLKGRRVLVPGCGSGEDVRALARAGARATGLDISPAATAHARQLDPTEGAEFVSGSFFDWSSEAFDAIWEHTCFCAIDPADRVRYAAACARLIRPGGFLTGVFYLEPWLPDELPEPPPYGAERSEIIDLLEPEFVLRWDKVPDRAFPSRVGREWLAVFERIDCDRGVAD</sequence>
<name>A0ABW2L4C3_9BACT</name>
<gene>
    <name evidence="6" type="ORF">ACFQY0_03165</name>
</gene>
<dbReference type="PANTHER" id="PTHR32183">
    <property type="match status" value="1"/>
</dbReference>
<evidence type="ECO:0000313" key="7">
    <source>
        <dbReference type="Proteomes" id="UP001596472"/>
    </source>
</evidence>
<organism evidence="6 7">
    <name type="scientific">Haloferula chungangensis</name>
    <dbReference type="NCBI Taxonomy" id="1048331"/>
    <lineage>
        <taxon>Bacteria</taxon>
        <taxon>Pseudomonadati</taxon>
        <taxon>Verrucomicrobiota</taxon>
        <taxon>Verrucomicrobiia</taxon>
        <taxon>Verrucomicrobiales</taxon>
        <taxon>Verrucomicrobiaceae</taxon>
        <taxon>Haloferula</taxon>
    </lineage>
</organism>
<evidence type="ECO:0000256" key="1">
    <source>
        <dbReference type="ARBA" id="ARBA00022553"/>
    </source>
</evidence>
<keyword evidence="2 6" id="KW-0489">Methyltransferase</keyword>
<evidence type="ECO:0000256" key="2">
    <source>
        <dbReference type="ARBA" id="ARBA00022603"/>
    </source>
</evidence>
<evidence type="ECO:0000256" key="4">
    <source>
        <dbReference type="ARBA" id="ARBA00022691"/>
    </source>
</evidence>
<dbReference type="InterPro" id="IPR008854">
    <property type="entry name" value="TPMT"/>
</dbReference>
<evidence type="ECO:0000256" key="5">
    <source>
        <dbReference type="SAM" id="MobiDB-lite"/>
    </source>
</evidence>
<dbReference type="Proteomes" id="UP001596472">
    <property type="component" value="Unassembled WGS sequence"/>
</dbReference>
<comment type="caution">
    <text evidence="6">The sequence shown here is derived from an EMBL/GenBank/DDBJ whole genome shotgun (WGS) entry which is preliminary data.</text>
</comment>
<keyword evidence="1" id="KW-0597">Phosphoprotein</keyword>
<dbReference type="InterPro" id="IPR029063">
    <property type="entry name" value="SAM-dependent_MTases_sf"/>
</dbReference>
<dbReference type="PANTHER" id="PTHR32183:SF6">
    <property type="entry name" value="CYSTEINE SULFINATE DESULFINASE_CYSTEINE DESULFURASE AND RELATED ENZYMES"/>
    <property type="match status" value="1"/>
</dbReference>
<feature type="compositionally biased region" description="Basic and acidic residues" evidence="5">
    <location>
        <begin position="1"/>
        <end position="19"/>
    </location>
</feature>
<accession>A0ABW2L4C3</accession>
<keyword evidence="4" id="KW-0949">S-adenosyl-L-methionine</keyword>
<protein>
    <submittedName>
        <fullName evidence="6">Methyltransferase domain-containing protein</fullName>
    </submittedName>
</protein>
<dbReference type="SUPFAM" id="SSF53335">
    <property type="entry name" value="S-adenosyl-L-methionine-dependent methyltransferases"/>
    <property type="match status" value="1"/>
</dbReference>
<dbReference type="Pfam" id="PF05724">
    <property type="entry name" value="TPMT"/>
    <property type="match status" value="1"/>
</dbReference>
<feature type="region of interest" description="Disordered" evidence="5">
    <location>
        <begin position="1"/>
        <end position="20"/>
    </location>
</feature>
<dbReference type="GO" id="GO:0032259">
    <property type="term" value="P:methylation"/>
    <property type="evidence" value="ECO:0007669"/>
    <property type="project" value="UniProtKB-KW"/>
</dbReference>
<keyword evidence="3" id="KW-0808">Transferase</keyword>
<dbReference type="CDD" id="cd02440">
    <property type="entry name" value="AdoMet_MTases"/>
    <property type="match status" value="1"/>
</dbReference>